<gene>
    <name evidence="1" type="ORF">SAMN05421780_101354</name>
</gene>
<sequence length="151" mass="17831">MNKIRYSLEDIRGLVNRFENVKQAGILMITELKELINENPQLIELIDSDYQFLYFRYFDLNFLVQIEVISTKIENATGVIKTYMMTEQNSALALENVEFTFDDSGNIQLKDDLYILTTEVFPYFFVSKLTEFVLKEKLIIRPQAELAKYMR</sequence>
<protein>
    <submittedName>
        <fullName evidence="1">Uncharacterized protein</fullName>
    </submittedName>
</protein>
<evidence type="ECO:0000313" key="1">
    <source>
        <dbReference type="EMBL" id="SFB76443.1"/>
    </source>
</evidence>
<organism evidence="1 2">
    <name type="scientific">Flexibacter flexilis DSM 6793</name>
    <dbReference type="NCBI Taxonomy" id="927664"/>
    <lineage>
        <taxon>Bacteria</taxon>
        <taxon>Pseudomonadati</taxon>
        <taxon>Bacteroidota</taxon>
        <taxon>Cytophagia</taxon>
        <taxon>Cytophagales</taxon>
        <taxon>Flexibacteraceae</taxon>
        <taxon>Flexibacter</taxon>
    </lineage>
</organism>
<dbReference type="AlphaFoldDB" id="A0A1I1DV42"/>
<name>A0A1I1DV42_9BACT</name>
<dbReference type="STRING" id="927664.SAMN05421780_101354"/>
<dbReference type="RefSeq" id="WP_091506301.1">
    <property type="nucleotide sequence ID" value="NZ_FOLE01000001.1"/>
</dbReference>
<dbReference type="Proteomes" id="UP000199514">
    <property type="component" value="Unassembled WGS sequence"/>
</dbReference>
<reference evidence="1 2" key="1">
    <citation type="submission" date="2016-10" db="EMBL/GenBank/DDBJ databases">
        <authorList>
            <person name="de Groot N.N."/>
        </authorList>
    </citation>
    <scope>NUCLEOTIDE SEQUENCE [LARGE SCALE GENOMIC DNA]</scope>
    <source>
        <strain evidence="1 2">DSM 6793</strain>
    </source>
</reference>
<keyword evidence="2" id="KW-1185">Reference proteome</keyword>
<evidence type="ECO:0000313" key="2">
    <source>
        <dbReference type="Proteomes" id="UP000199514"/>
    </source>
</evidence>
<dbReference type="EMBL" id="FOLE01000001">
    <property type="protein sequence ID" value="SFB76443.1"/>
    <property type="molecule type" value="Genomic_DNA"/>
</dbReference>
<accession>A0A1I1DV42</accession>
<proteinExistence type="predicted"/>